<dbReference type="InParanoid" id="D6U635"/>
<accession>D6U635</accession>
<dbReference type="Pfam" id="PF00528">
    <property type="entry name" value="BPD_transp_1"/>
    <property type="match status" value="1"/>
</dbReference>
<dbReference type="Gene3D" id="1.10.3720.10">
    <property type="entry name" value="MetI-like"/>
    <property type="match status" value="1"/>
</dbReference>
<evidence type="ECO:0000256" key="3">
    <source>
        <dbReference type="ARBA" id="ARBA00022475"/>
    </source>
</evidence>
<feature type="transmembrane region" description="Helical" evidence="7">
    <location>
        <begin position="269"/>
        <end position="289"/>
    </location>
</feature>
<dbReference type="PROSITE" id="PS50928">
    <property type="entry name" value="ABC_TM1"/>
    <property type="match status" value="1"/>
</dbReference>
<dbReference type="EMBL" id="ADVG01000005">
    <property type="protein sequence ID" value="EFH80446.1"/>
    <property type="molecule type" value="Genomic_DNA"/>
</dbReference>
<feature type="transmembrane region" description="Helical" evidence="7">
    <location>
        <begin position="168"/>
        <end position="189"/>
    </location>
</feature>
<evidence type="ECO:0000256" key="4">
    <source>
        <dbReference type="ARBA" id="ARBA00022692"/>
    </source>
</evidence>
<keyword evidence="5 7" id="KW-1133">Transmembrane helix</keyword>
<keyword evidence="2 7" id="KW-0813">Transport</keyword>
<evidence type="ECO:0000256" key="5">
    <source>
        <dbReference type="ARBA" id="ARBA00022989"/>
    </source>
</evidence>
<proteinExistence type="inferred from homology"/>
<evidence type="ECO:0000256" key="2">
    <source>
        <dbReference type="ARBA" id="ARBA00022448"/>
    </source>
</evidence>
<protein>
    <submittedName>
        <fullName evidence="9">Binding-protein-dependent transport systems inner membrane component</fullName>
    </submittedName>
</protein>
<keyword evidence="3" id="KW-1003">Cell membrane</keyword>
<comment type="similarity">
    <text evidence="7">Belongs to the binding-protein-dependent transport system permease family.</text>
</comment>
<keyword evidence="4 7" id="KW-0812">Transmembrane</keyword>
<dbReference type="InterPro" id="IPR035906">
    <property type="entry name" value="MetI-like_sf"/>
</dbReference>
<dbReference type="GO" id="GO:0005886">
    <property type="term" value="C:plasma membrane"/>
    <property type="evidence" value="ECO:0007669"/>
    <property type="project" value="UniProtKB-SubCell"/>
</dbReference>
<evidence type="ECO:0000256" key="7">
    <source>
        <dbReference type="RuleBase" id="RU363032"/>
    </source>
</evidence>
<dbReference type="GO" id="GO:0055085">
    <property type="term" value="P:transmembrane transport"/>
    <property type="evidence" value="ECO:0007669"/>
    <property type="project" value="InterPro"/>
</dbReference>
<dbReference type="SUPFAM" id="SSF161098">
    <property type="entry name" value="MetI-like"/>
    <property type="match status" value="1"/>
</dbReference>
<dbReference type="AlphaFoldDB" id="D6U635"/>
<feature type="transmembrane region" description="Helical" evidence="7">
    <location>
        <begin position="210"/>
        <end position="231"/>
    </location>
</feature>
<feature type="domain" description="ABC transmembrane type-1" evidence="8">
    <location>
        <begin position="100"/>
        <end position="289"/>
    </location>
</feature>
<dbReference type="OrthoDB" id="9771544at2"/>
<dbReference type="CDD" id="cd06261">
    <property type="entry name" value="TM_PBP2"/>
    <property type="match status" value="1"/>
</dbReference>
<keyword evidence="6 7" id="KW-0472">Membrane</keyword>
<dbReference type="RefSeq" id="WP_007923044.1">
    <property type="nucleotide sequence ID" value="NZ_ADVG01000005.1"/>
</dbReference>
<reference evidence="9 10" key="1">
    <citation type="journal article" date="2011" name="Stand. Genomic Sci.">
        <title>Non-contiguous finished genome sequence and contextual data of the filamentous soil bacterium Ktedonobacter racemifer type strain (SOSP1-21).</title>
        <authorList>
            <person name="Chang Y.J."/>
            <person name="Land M."/>
            <person name="Hauser L."/>
            <person name="Chertkov O."/>
            <person name="Del Rio T.G."/>
            <person name="Nolan M."/>
            <person name="Copeland A."/>
            <person name="Tice H."/>
            <person name="Cheng J.F."/>
            <person name="Lucas S."/>
            <person name="Han C."/>
            <person name="Goodwin L."/>
            <person name="Pitluck S."/>
            <person name="Ivanova N."/>
            <person name="Ovchinikova G."/>
            <person name="Pati A."/>
            <person name="Chen A."/>
            <person name="Palaniappan K."/>
            <person name="Mavromatis K."/>
            <person name="Liolios K."/>
            <person name="Brettin T."/>
            <person name="Fiebig A."/>
            <person name="Rohde M."/>
            <person name="Abt B."/>
            <person name="Goker M."/>
            <person name="Detter J.C."/>
            <person name="Woyke T."/>
            <person name="Bristow J."/>
            <person name="Eisen J.A."/>
            <person name="Markowitz V."/>
            <person name="Hugenholtz P."/>
            <person name="Kyrpides N.C."/>
            <person name="Klenk H.P."/>
            <person name="Lapidus A."/>
        </authorList>
    </citation>
    <scope>NUCLEOTIDE SEQUENCE [LARGE SCALE GENOMIC DNA]</scope>
    <source>
        <strain evidence="10">DSM 44963</strain>
    </source>
</reference>
<dbReference type="PANTHER" id="PTHR43744">
    <property type="entry name" value="ABC TRANSPORTER PERMEASE PROTEIN MG189-RELATED-RELATED"/>
    <property type="match status" value="1"/>
</dbReference>
<feature type="transmembrane region" description="Helical" evidence="7">
    <location>
        <begin position="104"/>
        <end position="128"/>
    </location>
</feature>
<organism evidence="9 10">
    <name type="scientific">Ktedonobacter racemifer DSM 44963</name>
    <dbReference type="NCBI Taxonomy" id="485913"/>
    <lineage>
        <taxon>Bacteria</taxon>
        <taxon>Bacillati</taxon>
        <taxon>Chloroflexota</taxon>
        <taxon>Ktedonobacteria</taxon>
        <taxon>Ktedonobacterales</taxon>
        <taxon>Ktedonobacteraceae</taxon>
        <taxon>Ktedonobacter</taxon>
    </lineage>
</organism>
<feature type="transmembrane region" description="Helical" evidence="7">
    <location>
        <begin position="38"/>
        <end position="59"/>
    </location>
</feature>
<dbReference type="Proteomes" id="UP000004508">
    <property type="component" value="Unassembled WGS sequence"/>
</dbReference>
<comment type="subcellular location">
    <subcellularLocation>
        <location evidence="1 7">Cell membrane</location>
        <topology evidence="1 7">Multi-pass membrane protein</topology>
    </subcellularLocation>
</comment>
<dbReference type="STRING" id="485913.Krac_1044"/>
<evidence type="ECO:0000256" key="6">
    <source>
        <dbReference type="ARBA" id="ARBA00023136"/>
    </source>
</evidence>
<sequence length="302" mass="34075">MAHAQSEQGVAIPLASSATTVRTVNSKTSSTHRSKGNWLYIIAVPVLLIMILPYVYLLFQSFAPWDQVNKAFFPNALTLRSYQWILSGGGYTSLPLVNALLNSFLVTIVDSISVVVIGAVVGYALSILDFRGKRFINSFILFQMFYPAIILLVPTFLIIRFAGLYNTYWAMIIPKLVSLWAIFMYTSFFRSTPLELIEAARLDGANNFSIIFRIMIPMARSISTIIFLFVFMERWTELMWDIIVVKEPTRQTLNVLLSSMFGPYGAYPGPLYAAAALLTFPILLLFILFSRNFVNGVQLVLR</sequence>
<evidence type="ECO:0000313" key="9">
    <source>
        <dbReference type="EMBL" id="EFH80446.1"/>
    </source>
</evidence>
<gene>
    <name evidence="9" type="ORF">Krac_1044</name>
</gene>
<name>D6U635_KTERA</name>
<comment type="caution">
    <text evidence="9">The sequence shown here is derived from an EMBL/GenBank/DDBJ whole genome shotgun (WGS) entry which is preliminary data.</text>
</comment>
<dbReference type="InterPro" id="IPR000515">
    <property type="entry name" value="MetI-like"/>
</dbReference>
<dbReference type="PANTHER" id="PTHR43744:SF12">
    <property type="entry name" value="ABC TRANSPORTER PERMEASE PROTEIN MG189-RELATED"/>
    <property type="match status" value="1"/>
</dbReference>
<evidence type="ECO:0000256" key="1">
    <source>
        <dbReference type="ARBA" id="ARBA00004651"/>
    </source>
</evidence>
<feature type="transmembrane region" description="Helical" evidence="7">
    <location>
        <begin position="140"/>
        <end position="162"/>
    </location>
</feature>
<evidence type="ECO:0000313" key="10">
    <source>
        <dbReference type="Proteomes" id="UP000004508"/>
    </source>
</evidence>
<evidence type="ECO:0000259" key="8">
    <source>
        <dbReference type="PROSITE" id="PS50928"/>
    </source>
</evidence>
<dbReference type="eggNOG" id="COG0395">
    <property type="taxonomic scope" value="Bacteria"/>
</dbReference>
<keyword evidence="10" id="KW-1185">Reference proteome</keyword>